<dbReference type="Gene3D" id="2.60.40.2030">
    <property type="match status" value="1"/>
</dbReference>
<name>A0A1J4L609_9EUKA</name>
<dbReference type="InterPro" id="IPR057739">
    <property type="entry name" value="Glyco_hydro_29_N"/>
</dbReference>
<keyword evidence="8" id="KW-0472">Membrane</keyword>
<dbReference type="PROSITE" id="PS50022">
    <property type="entry name" value="FA58C_3"/>
    <property type="match status" value="1"/>
</dbReference>
<dbReference type="Gene3D" id="2.60.120.260">
    <property type="entry name" value="Galactose-binding domain-like"/>
    <property type="match status" value="2"/>
</dbReference>
<gene>
    <name evidence="10" type="ORF">TRFO_41036</name>
</gene>
<evidence type="ECO:0000256" key="3">
    <source>
        <dbReference type="ARBA" id="ARBA00022729"/>
    </source>
</evidence>
<dbReference type="GO" id="GO:0004560">
    <property type="term" value="F:alpha-L-fucosidase activity"/>
    <property type="evidence" value="ECO:0007669"/>
    <property type="project" value="UniProtKB-EC"/>
</dbReference>
<keyword evidence="8" id="KW-1133">Transmembrane helix</keyword>
<dbReference type="PANTHER" id="PTHR10030:SF37">
    <property type="entry name" value="ALPHA-L-FUCOSIDASE-RELATED"/>
    <property type="match status" value="1"/>
</dbReference>
<dbReference type="GeneID" id="94848253"/>
<dbReference type="InterPro" id="IPR003644">
    <property type="entry name" value="Calx_beta"/>
</dbReference>
<dbReference type="PANTHER" id="PTHR10030">
    <property type="entry name" value="ALPHA-L-FUCOSIDASE"/>
    <property type="match status" value="1"/>
</dbReference>
<protein>
    <recommendedName>
        <fullName evidence="2">alpha-L-fucosidase</fullName>
        <ecNumber evidence="2">3.2.1.51</ecNumber>
    </recommendedName>
</protein>
<dbReference type="InterPro" id="IPR008979">
    <property type="entry name" value="Galactose-bd-like_sf"/>
</dbReference>
<dbReference type="GO" id="GO:0005764">
    <property type="term" value="C:lysosome"/>
    <property type="evidence" value="ECO:0007669"/>
    <property type="project" value="TreeGrafter"/>
</dbReference>
<feature type="domain" description="F5/8 type C" evidence="9">
    <location>
        <begin position="350"/>
        <end position="485"/>
    </location>
</feature>
<keyword evidence="8" id="KW-0812">Transmembrane</keyword>
<evidence type="ECO:0000256" key="8">
    <source>
        <dbReference type="SAM" id="Phobius"/>
    </source>
</evidence>
<dbReference type="RefSeq" id="XP_068370517.1">
    <property type="nucleotide sequence ID" value="XM_068513549.1"/>
</dbReference>
<keyword evidence="4" id="KW-0677">Repeat</keyword>
<dbReference type="Gene3D" id="3.20.20.80">
    <property type="entry name" value="Glycosidases"/>
    <property type="match status" value="1"/>
</dbReference>
<evidence type="ECO:0000313" key="11">
    <source>
        <dbReference type="Proteomes" id="UP000179807"/>
    </source>
</evidence>
<sequence>MIFSLALIQLAFSVDPPSKWGPSPNPSQYRYHSEELSAFIHFGINTFTGSEWGDSSENPNYFKPTNLNTDQWVSVLKRAGFKRIIMVGRHHDGFCNWKTKYTNHSVNLSVDFQAISQFLHQSGDVLEELSKSCTKFNVDMGLYLSPWDVNSSVYGDEILYNEYYMNQLDEIIHSDNNRYGNNGKFVEIWLDGAKGEGSKAQIYWFSKWFDLIKSRQPGCVVFSGYGSEVRWIGNENGQAGEPCWNKIDVENQRKCSDQLPGCDKSLEDDNHGLPNGPDYSVGECDVSVTEGWFWKEGKVPKTMLELSSIYFTSVARGQPLLLNVPPNTEGKIPDDIAETVLAFGRDIYESFGIDLARQKGVMVIASSTRGENDKRFSPENVIDGSNETYWTMDDGVTEGTITIDFGRFRTFDMVSIREHIALGQRVAKFYIEYHTERGWHSFDRGTTIGYHRICRNIPVTANMIMLHITESQAVPLISNIEVYLSTGSLSISNSLPDGLNEIPASEMSKSGFWHSSSDGVTCEKIGGYVESTFFGTRCIVIGAVDLEYGQMDVYIDGQKVSTVDCSATKRKIHSVLYQYDGELSEGEHNLKVVVAQNKGIQIHSFSYISNNKHGMFEFSQREYVVNTGDIAEILIKRVGGSNGQATVVFQTARGSAAEGRSFEPVSSTLVFADGETTKIVNIQTKISEEDRGIGDLEFFVKIVDGDDKNGAVVGYNASSIVVMKDINSLKKNSISQKLQKKKILIYSLIGCATLTAAVVVVALIILFMIKKNVKDEEPLCHEETNIYTS</sequence>
<accession>A0A1J4L609</accession>
<evidence type="ECO:0000256" key="7">
    <source>
        <dbReference type="ARBA" id="ARBA00023295"/>
    </source>
</evidence>
<dbReference type="InterPro" id="IPR000933">
    <property type="entry name" value="Glyco_hydro_29"/>
</dbReference>
<keyword evidence="3" id="KW-0732">Signal</keyword>
<comment type="similarity">
    <text evidence="1">Belongs to the glycosyl hydrolase 29 family.</text>
</comment>
<organism evidence="10 11">
    <name type="scientific">Tritrichomonas foetus</name>
    <dbReference type="NCBI Taxonomy" id="1144522"/>
    <lineage>
        <taxon>Eukaryota</taxon>
        <taxon>Metamonada</taxon>
        <taxon>Parabasalia</taxon>
        <taxon>Tritrichomonadida</taxon>
        <taxon>Tritrichomonadidae</taxon>
        <taxon>Tritrichomonas</taxon>
    </lineage>
</organism>
<keyword evidence="5" id="KW-0378">Hydrolase</keyword>
<evidence type="ECO:0000256" key="4">
    <source>
        <dbReference type="ARBA" id="ARBA00022737"/>
    </source>
</evidence>
<dbReference type="Pfam" id="PF00754">
    <property type="entry name" value="F5_F8_type_C"/>
    <property type="match status" value="1"/>
</dbReference>
<dbReference type="Pfam" id="PF01120">
    <property type="entry name" value="Alpha_L_fucos"/>
    <property type="match status" value="1"/>
</dbReference>
<comment type="caution">
    <text evidence="10">The sequence shown here is derived from an EMBL/GenBank/DDBJ whole genome shotgun (WGS) entry which is preliminary data.</text>
</comment>
<evidence type="ECO:0000256" key="2">
    <source>
        <dbReference type="ARBA" id="ARBA00012662"/>
    </source>
</evidence>
<dbReference type="AlphaFoldDB" id="A0A1J4L609"/>
<keyword evidence="6" id="KW-0106">Calcium</keyword>
<dbReference type="OrthoDB" id="6039950at2759"/>
<dbReference type="InterPro" id="IPR000421">
    <property type="entry name" value="FA58C"/>
</dbReference>
<evidence type="ECO:0000259" key="9">
    <source>
        <dbReference type="PROSITE" id="PS50022"/>
    </source>
</evidence>
<evidence type="ECO:0000256" key="5">
    <source>
        <dbReference type="ARBA" id="ARBA00022801"/>
    </source>
</evidence>
<keyword evidence="11" id="KW-1185">Reference proteome</keyword>
<dbReference type="VEuPathDB" id="TrichDB:TRFO_41036"/>
<reference evidence="10" key="1">
    <citation type="submission" date="2016-10" db="EMBL/GenBank/DDBJ databases">
        <authorList>
            <person name="Benchimol M."/>
            <person name="Almeida L.G."/>
            <person name="Vasconcelos A.T."/>
            <person name="Perreira-Neves A."/>
            <person name="Rosa I.A."/>
            <person name="Tasca T."/>
            <person name="Bogo M.R."/>
            <person name="de Souza W."/>
        </authorList>
    </citation>
    <scope>NUCLEOTIDE SEQUENCE [LARGE SCALE GENOMIC DNA]</scope>
    <source>
        <strain evidence="10">K</strain>
    </source>
</reference>
<dbReference type="GO" id="GO:0016020">
    <property type="term" value="C:membrane"/>
    <property type="evidence" value="ECO:0007669"/>
    <property type="project" value="InterPro"/>
</dbReference>
<evidence type="ECO:0000256" key="6">
    <source>
        <dbReference type="ARBA" id="ARBA00022837"/>
    </source>
</evidence>
<dbReference type="Pfam" id="PF03160">
    <property type="entry name" value="Calx-beta"/>
    <property type="match status" value="1"/>
</dbReference>
<evidence type="ECO:0000313" key="10">
    <source>
        <dbReference type="EMBL" id="OHT17381.1"/>
    </source>
</evidence>
<proteinExistence type="inferred from homology"/>
<dbReference type="InterPro" id="IPR038081">
    <property type="entry name" value="CalX-like_sf"/>
</dbReference>
<dbReference type="InterPro" id="IPR017853">
    <property type="entry name" value="GH"/>
</dbReference>
<dbReference type="GO" id="GO:0016139">
    <property type="term" value="P:glycoside catabolic process"/>
    <property type="evidence" value="ECO:0007669"/>
    <property type="project" value="TreeGrafter"/>
</dbReference>
<keyword evidence="7" id="KW-0326">Glycosidase</keyword>
<dbReference type="EMBL" id="MLAK01000007">
    <property type="protein sequence ID" value="OHT17381.1"/>
    <property type="molecule type" value="Genomic_DNA"/>
</dbReference>
<dbReference type="SMART" id="SM00812">
    <property type="entry name" value="Alpha_L_fucos"/>
    <property type="match status" value="1"/>
</dbReference>
<dbReference type="GO" id="GO:0007154">
    <property type="term" value="P:cell communication"/>
    <property type="evidence" value="ECO:0007669"/>
    <property type="project" value="InterPro"/>
</dbReference>
<evidence type="ECO:0000256" key="1">
    <source>
        <dbReference type="ARBA" id="ARBA00007951"/>
    </source>
</evidence>
<dbReference type="SMART" id="SM00237">
    <property type="entry name" value="Calx_beta"/>
    <property type="match status" value="1"/>
</dbReference>
<dbReference type="SUPFAM" id="SSF141072">
    <property type="entry name" value="CalX-like"/>
    <property type="match status" value="1"/>
</dbReference>
<dbReference type="SUPFAM" id="SSF51445">
    <property type="entry name" value="(Trans)glycosidases"/>
    <property type="match status" value="1"/>
</dbReference>
<feature type="transmembrane region" description="Helical" evidence="8">
    <location>
        <begin position="743"/>
        <end position="769"/>
    </location>
</feature>
<dbReference type="SUPFAM" id="SSF49785">
    <property type="entry name" value="Galactose-binding domain-like"/>
    <property type="match status" value="1"/>
</dbReference>
<dbReference type="Proteomes" id="UP000179807">
    <property type="component" value="Unassembled WGS sequence"/>
</dbReference>
<dbReference type="GO" id="GO:0006004">
    <property type="term" value="P:fucose metabolic process"/>
    <property type="evidence" value="ECO:0007669"/>
    <property type="project" value="TreeGrafter"/>
</dbReference>
<dbReference type="EC" id="3.2.1.51" evidence="2"/>